<organism evidence="1 2">
    <name type="scientific">Stylosanthes scabra</name>
    <dbReference type="NCBI Taxonomy" id="79078"/>
    <lineage>
        <taxon>Eukaryota</taxon>
        <taxon>Viridiplantae</taxon>
        <taxon>Streptophyta</taxon>
        <taxon>Embryophyta</taxon>
        <taxon>Tracheophyta</taxon>
        <taxon>Spermatophyta</taxon>
        <taxon>Magnoliopsida</taxon>
        <taxon>eudicotyledons</taxon>
        <taxon>Gunneridae</taxon>
        <taxon>Pentapetalae</taxon>
        <taxon>rosids</taxon>
        <taxon>fabids</taxon>
        <taxon>Fabales</taxon>
        <taxon>Fabaceae</taxon>
        <taxon>Papilionoideae</taxon>
        <taxon>50 kb inversion clade</taxon>
        <taxon>dalbergioids sensu lato</taxon>
        <taxon>Dalbergieae</taxon>
        <taxon>Pterocarpus clade</taxon>
        <taxon>Stylosanthes</taxon>
    </lineage>
</organism>
<name>A0ABU6ST57_9FABA</name>
<evidence type="ECO:0000313" key="1">
    <source>
        <dbReference type="EMBL" id="MED6139235.1"/>
    </source>
</evidence>
<dbReference type="EMBL" id="JASCZI010061656">
    <property type="protein sequence ID" value="MED6139235.1"/>
    <property type="molecule type" value="Genomic_DNA"/>
</dbReference>
<dbReference type="Proteomes" id="UP001341840">
    <property type="component" value="Unassembled WGS sequence"/>
</dbReference>
<accession>A0ABU6ST57</accession>
<evidence type="ECO:0000313" key="2">
    <source>
        <dbReference type="Proteomes" id="UP001341840"/>
    </source>
</evidence>
<reference evidence="1 2" key="1">
    <citation type="journal article" date="2023" name="Plants (Basel)">
        <title>Bridging the Gap: Combining Genomics and Transcriptomics Approaches to Understand Stylosanthes scabra, an Orphan Legume from the Brazilian Caatinga.</title>
        <authorList>
            <person name="Ferreira-Neto J.R.C."/>
            <person name="da Silva M.D."/>
            <person name="Binneck E."/>
            <person name="de Melo N.F."/>
            <person name="da Silva R.H."/>
            <person name="de Melo A.L.T.M."/>
            <person name="Pandolfi V."/>
            <person name="Bustamante F.O."/>
            <person name="Brasileiro-Vidal A.C."/>
            <person name="Benko-Iseppon A.M."/>
        </authorList>
    </citation>
    <scope>NUCLEOTIDE SEQUENCE [LARGE SCALE GENOMIC DNA]</scope>
    <source>
        <tissue evidence="1">Leaves</tissue>
    </source>
</reference>
<gene>
    <name evidence="1" type="ORF">PIB30_081904</name>
</gene>
<evidence type="ECO:0008006" key="3">
    <source>
        <dbReference type="Google" id="ProtNLM"/>
    </source>
</evidence>
<keyword evidence="2" id="KW-1185">Reference proteome</keyword>
<sequence>MEITLSNSSTKNFSLLAEKLNEDNYFTWRYLTLLTINSLGMEDHLDPSKIPIQFVTDDAKKATIESETYKVWKYQDLTLATWLVASMSDTFNNKPILHKISTLIEELLEEEVEVAEIIEEEEVDSISPRGVHGSDKICISAVISAIRSAICGYYPIHRVIEFDTIQSAQV</sequence>
<protein>
    <recommendedName>
        <fullName evidence="3">Retrotransposon Copia-like N-terminal domain-containing protein</fullName>
    </recommendedName>
</protein>
<proteinExistence type="predicted"/>
<comment type="caution">
    <text evidence="1">The sequence shown here is derived from an EMBL/GenBank/DDBJ whole genome shotgun (WGS) entry which is preliminary data.</text>
</comment>